<dbReference type="EMBL" id="JACYCD010000054">
    <property type="protein sequence ID" value="KAF8704541.1"/>
    <property type="molecule type" value="Genomic_DNA"/>
</dbReference>
<protein>
    <submittedName>
        <fullName evidence="2">Transposase family tnp2</fullName>
    </submittedName>
</protein>
<sequence length="1020" mass="116955">MPKANNTIPCDCGCGNDVDIRTYKKHMARVNMRLPRRNSSGPQWLRRARESIRRLNSRDSMQAHLSHHSSEVPEAIQEEPAIGSTPDPPAIEIERIIEEEEIELDEEEIPDTESDIWEEVFRHHQHYNQGGSELSRQPSSSGASRTQTAPDNPSELDNISLISLEDRYANIDPTMYGLSKETVLEADELVEQAVNAPIEHTLLEPDDIQDLSSFDFFVKHRPTKAMWEALMERYQPIGSNEDARIPSIKRLRSVARLWSGYVPLQFDCCINSCVLFTGYLDEAETCPVCHADRFTWSGVGVNTFTYLPLIPQLRACFLCPELAKKMRHRHNYSNPENTISDIFDGSHYKKLWRTKVVIEGKEQPYCFFEEEHEIALGLAADGMCPFKRRKNSCWPLLLINYNLPPDERTHIDNLICIGVVPGPKCPADLNSFLQPLIKELLELAHGVAAVDITTRKLFALRAHLIAVFGDIPAITKILEFIGHNGCFPCRFCYMPTVSGPTSGGGFHRYCPLHQPDGVQTDPLNLPMRTHKETIRLGLEVLRAPNENARSARATETGIKGVTLLARLPSISIPGSFPVDFMHMVWQNLLPQLIDLWTGNFNNLDSGLEDYMLKPTVLSALNAALKPSRKTMPTQFGCGVPELSKRSEFIAETWDVFTTQLSPSLLRRAFNNPRYYEHFVRLAKLLRTLISFDLPRDELPSLRRGIAEWVQEYEQIYYQFDEERLQACPVNLHYLLHLVDSIEFLGPIGGYWAYPMERFCSYIGNSVKSRRYPYANIDQRVLNRARLHIIIRKYQLSEKAPFAPKKRGKTEVPTRIGSKRYKNILLLTPNSKMLKVSNLLRLHITRYLTTSFDVNSHDIEDLIPAELEQWGRFQIDHGGDEFQARGYHKLRPDGRDASFVRYELMVDQEAHRPAADERYERESQFGQLEFVFALRIGPENPPINPSKSKTRTLLLAHILEAPVRMDDSHDYTVLWYEGKLGSGEVVDVRTIQCVVGRIQEDRRWWIVDRAAENRFTYPEFV</sequence>
<dbReference type="PANTHER" id="PTHR46579">
    <property type="entry name" value="F5/8 TYPE C DOMAIN-CONTAINING PROTEIN-RELATED"/>
    <property type="match status" value="1"/>
</dbReference>
<dbReference type="PANTHER" id="PTHR46579:SF1">
    <property type="entry name" value="F5_8 TYPE C DOMAIN-CONTAINING PROTEIN"/>
    <property type="match status" value="1"/>
</dbReference>
<feature type="region of interest" description="Disordered" evidence="1">
    <location>
        <begin position="61"/>
        <end position="88"/>
    </location>
</feature>
<dbReference type="OrthoDB" id="2404451at2759"/>
<dbReference type="AlphaFoldDB" id="A0A8H7HP51"/>
<dbReference type="InterPro" id="IPR004242">
    <property type="entry name" value="Transposase_21"/>
</dbReference>
<gene>
    <name evidence="2" type="ORF">RHS03_05902</name>
</gene>
<evidence type="ECO:0000256" key="1">
    <source>
        <dbReference type="SAM" id="MobiDB-lite"/>
    </source>
</evidence>
<name>A0A8H7HP51_9AGAM</name>
<feature type="region of interest" description="Disordered" evidence="1">
    <location>
        <begin position="127"/>
        <end position="156"/>
    </location>
</feature>
<reference evidence="2" key="1">
    <citation type="submission" date="2020-09" db="EMBL/GenBank/DDBJ databases">
        <title>Comparative genome analyses of four rice-infecting Rhizoctonia solani isolates reveal extensive enrichment of homogalacturonan modification genes.</title>
        <authorList>
            <person name="Lee D.-Y."/>
            <person name="Jeon J."/>
            <person name="Kim K.-T."/>
            <person name="Cheong K."/>
            <person name="Song H."/>
            <person name="Choi G."/>
            <person name="Ko J."/>
            <person name="Opiyo S.O."/>
            <person name="Zuo S."/>
            <person name="Madhav S."/>
            <person name="Lee Y.-H."/>
            <person name="Wang G.-L."/>
        </authorList>
    </citation>
    <scope>NUCLEOTIDE SEQUENCE</scope>
    <source>
        <strain evidence="2">AG1-IA WGL</strain>
    </source>
</reference>
<evidence type="ECO:0000313" key="2">
    <source>
        <dbReference type="EMBL" id="KAF8704541.1"/>
    </source>
</evidence>
<evidence type="ECO:0000313" key="3">
    <source>
        <dbReference type="Proteomes" id="UP000602905"/>
    </source>
</evidence>
<proteinExistence type="predicted"/>
<organism evidence="2 3">
    <name type="scientific">Rhizoctonia solani</name>
    <dbReference type="NCBI Taxonomy" id="456999"/>
    <lineage>
        <taxon>Eukaryota</taxon>
        <taxon>Fungi</taxon>
        <taxon>Dikarya</taxon>
        <taxon>Basidiomycota</taxon>
        <taxon>Agaricomycotina</taxon>
        <taxon>Agaricomycetes</taxon>
        <taxon>Cantharellales</taxon>
        <taxon>Ceratobasidiaceae</taxon>
        <taxon>Rhizoctonia</taxon>
    </lineage>
</organism>
<feature type="non-terminal residue" evidence="2">
    <location>
        <position position="1020"/>
    </location>
</feature>
<dbReference type="Pfam" id="PF02992">
    <property type="entry name" value="Transposase_21"/>
    <property type="match status" value="1"/>
</dbReference>
<comment type="caution">
    <text evidence="2">The sequence shown here is derived from an EMBL/GenBank/DDBJ whole genome shotgun (WGS) entry which is preliminary data.</text>
</comment>
<dbReference type="Proteomes" id="UP000602905">
    <property type="component" value="Unassembled WGS sequence"/>
</dbReference>
<accession>A0A8H7HP51</accession>